<evidence type="ECO:0000313" key="2">
    <source>
        <dbReference type="Proteomes" id="UP001060085"/>
    </source>
</evidence>
<organism evidence="1 2">
    <name type="scientific">Catharanthus roseus</name>
    <name type="common">Madagascar periwinkle</name>
    <name type="synonym">Vinca rosea</name>
    <dbReference type="NCBI Taxonomy" id="4058"/>
    <lineage>
        <taxon>Eukaryota</taxon>
        <taxon>Viridiplantae</taxon>
        <taxon>Streptophyta</taxon>
        <taxon>Embryophyta</taxon>
        <taxon>Tracheophyta</taxon>
        <taxon>Spermatophyta</taxon>
        <taxon>Magnoliopsida</taxon>
        <taxon>eudicotyledons</taxon>
        <taxon>Gunneridae</taxon>
        <taxon>Pentapetalae</taxon>
        <taxon>asterids</taxon>
        <taxon>lamiids</taxon>
        <taxon>Gentianales</taxon>
        <taxon>Apocynaceae</taxon>
        <taxon>Rauvolfioideae</taxon>
        <taxon>Vinceae</taxon>
        <taxon>Catharanthinae</taxon>
        <taxon>Catharanthus</taxon>
    </lineage>
</organism>
<sequence length="1459" mass="158365">MAHEKGNKEKETDSLFGDEGDVEENFVSDDDYEEEQGNDGNDNDGTSSLASSSFTGSHQWPQSFRETTDILSIAASPGIGTTLKRLSSAAYSSCDISVHGQSNIDFSKKSPLLSEYRSVLHKEDVGRRSRLHSAWTENTSFHRQMTGELPIGRGCSLVQTVFNGINVMAGVGLLSTPYTIREGGWASLGILILFACVCCYTAILMRHCFESNEGILTFPDMGEAAFGKFGRIIVSIILYAELYTSCVEFITLEGSNLTRLFPETSISLPGIHLDSMHLFGIVTAIIVLPTVLLKDLRLISFLSAGGVISTVLVVLCLLLVGTVDEVGFHHNGPMVKWSGVPFAIGISGFCYSGHSVFPNIYQSMADKTKFTKAVVICFVLCVSLYGGAAVMGFLMFGENTESQITLNMPSHAIDSKIALWTTLVPVNLVTKFWFFFLLRTAVVISTLCVAFMIPFFGLVMSLVGSLFSVLMAVIMPATCFLRIMGPKTSTTQVVLSGTIVAFGVLCAIIGTGAKTAAIFLAQILQITVVSFFVLFGLVSPVGYGHERSNIMAAKAELEESSEYFLENDDDFEGGSNKEEDGHSDEEGSDVEAQISPSSSPFSSHQWPQSFRETIDSFTITASPQLGIQRRRSSISYNPPEVDCKTNSDSDLQTCLLSESDIVHQKTDLAGISFRSEKASVHEQLTGELPVGHGCSLSQTIFNGVNVLAGVGLLSTPYTMKEAGWTGLVVLVLFAIICCYTATLMKYCFESREGILTYPDIGEAAFGRCGRLIISSYCVEFIILEGDNLTRLFPGASLDWAGLQLDSIHLFGVLTALIVLPTVWLRDLRVISYLSAGGVLATALIVICVILLGTAFGIGFHHAGEVVNWSGIPFAIGVYGFCYSGHSVFPNIYQSMADKTKFNKALVISFVLCTLIYGGVAILGFLMFGQSTLSQITLNMPPGLLASKVAIWTTTAFVSLNIRTYALLMNPLARSIEELLPGRISNGFCSFILLRTALVISTVCVAFLLPFFGLVMSLIGSLLSILVAIIMPALCFLKIAGQKATKMQMVASISIVALGIASAVLGTSSVQVREIRQAMDGASNGGLLYHEVQESKLCAVHCVNTVLQGPFFSEFDLAALASDLDRRERQMMLQAGGDFLSGPNESHNVSLDGDFSIQAYGNHLFSLCLIPILSGFVYFEINNFQGSRNVSGILGLDELLLKHMISVCPYVMFLPDLSQATNTSGHLREMLGHDELLLLLVACTVERKLLCCDMAFIESEKLGVLQKALEVWDLQIIPLDSPVAEPAQVDPELENAFICHLQNHWFCIRKVNGEWYNFDSLYPAPEHLSKFYLSAYLSSLKGSGWSIFLVRGNFPNECPIASSEASNGYGQWLTPEDADRITKSCNSAQRRASGASQTQVVPNFHVQDGGEMLIDEDDEDLKAAIAASLMDSASTPVNIEAEAGVSKDENKSSMVEKASE</sequence>
<gene>
    <name evidence="1" type="ORF">M9H77_03908</name>
</gene>
<accession>A0ACC0CCS2</accession>
<reference evidence="2" key="1">
    <citation type="journal article" date="2023" name="Nat. Plants">
        <title>Single-cell RNA sequencing provides a high-resolution roadmap for understanding the multicellular compartmentation of specialized metabolism.</title>
        <authorList>
            <person name="Sun S."/>
            <person name="Shen X."/>
            <person name="Li Y."/>
            <person name="Li Y."/>
            <person name="Wang S."/>
            <person name="Li R."/>
            <person name="Zhang H."/>
            <person name="Shen G."/>
            <person name="Guo B."/>
            <person name="Wei J."/>
            <person name="Xu J."/>
            <person name="St-Pierre B."/>
            <person name="Chen S."/>
            <person name="Sun C."/>
        </authorList>
    </citation>
    <scope>NUCLEOTIDE SEQUENCE [LARGE SCALE GENOMIC DNA]</scope>
</reference>
<evidence type="ECO:0000313" key="1">
    <source>
        <dbReference type="EMBL" id="KAI5682680.1"/>
    </source>
</evidence>
<name>A0ACC0CCS2_CATRO</name>
<comment type="caution">
    <text evidence="1">The sequence shown here is derived from an EMBL/GenBank/DDBJ whole genome shotgun (WGS) entry which is preliminary data.</text>
</comment>
<proteinExistence type="predicted"/>
<dbReference type="EMBL" id="CM044701">
    <property type="protein sequence ID" value="KAI5682680.1"/>
    <property type="molecule type" value="Genomic_DNA"/>
</dbReference>
<protein>
    <submittedName>
        <fullName evidence="1">Uncharacterized protein</fullName>
    </submittedName>
</protein>
<keyword evidence="2" id="KW-1185">Reference proteome</keyword>
<dbReference type="Proteomes" id="UP001060085">
    <property type="component" value="Linkage Group LG01"/>
</dbReference>